<evidence type="ECO:0000313" key="3">
    <source>
        <dbReference type="Proteomes" id="UP000622475"/>
    </source>
</evidence>
<evidence type="ECO:0000313" key="2">
    <source>
        <dbReference type="EMBL" id="MBE9661553.1"/>
    </source>
</evidence>
<keyword evidence="1" id="KW-1133">Transmembrane helix</keyword>
<dbReference type="RefSeq" id="WP_194110737.1">
    <property type="nucleotide sequence ID" value="NZ_JADFFL010000002.1"/>
</dbReference>
<dbReference type="EMBL" id="JADFFL010000002">
    <property type="protein sequence ID" value="MBE9661553.1"/>
    <property type="molecule type" value="Genomic_DNA"/>
</dbReference>
<dbReference type="AlphaFoldDB" id="A0A929KX43"/>
<feature type="transmembrane region" description="Helical" evidence="1">
    <location>
        <begin position="78"/>
        <end position="96"/>
    </location>
</feature>
<gene>
    <name evidence="2" type="ORF">IRJ16_06620</name>
</gene>
<reference evidence="2" key="1">
    <citation type="submission" date="2020-10" db="EMBL/GenBank/DDBJ databases">
        <title>Mucilaginibacter mali sp. nov., isolated from rhizosphere soil of apple orchard.</title>
        <authorList>
            <person name="Lee J.-S."/>
            <person name="Kim H.S."/>
            <person name="Kim J.-S."/>
        </authorList>
    </citation>
    <scope>NUCLEOTIDE SEQUENCE</scope>
    <source>
        <strain evidence="2">KCTC 22746</strain>
    </source>
</reference>
<keyword evidence="1" id="KW-0472">Membrane</keyword>
<organism evidence="2 3">
    <name type="scientific">Mucilaginibacter myungsuensis</name>
    <dbReference type="NCBI Taxonomy" id="649104"/>
    <lineage>
        <taxon>Bacteria</taxon>
        <taxon>Pseudomonadati</taxon>
        <taxon>Bacteroidota</taxon>
        <taxon>Sphingobacteriia</taxon>
        <taxon>Sphingobacteriales</taxon>
        <taxon>Sphingobacteriaceae</taxon>
        <taxon>Mucilaginibacter</taxon>
    </lineage>
</organism>
<accession>A0A929KX43</accession>
<evidence type="ECO:0000256" key="1">
    <source>
        <dbReference type="SAM" id="Phobius"/>
    </source>
</evidence>
<keyword evidence="1" id="KW-0812">Transmembrane</keyword>
<comment type="caution">
    <text evidence="2">The sequence shown here is derived from an EMBL/GenBank/DDBJ whole genome shotgun (WGS) entry which is preliminary data.</text>
</comment>
<feature type="transmembrane region" description="Helical" evidence="1">
    <location>
        <begin position="116"/>
        <end position="136"/>
    </location>
</feature>
<protein>
    <submittedName>
        <fullName evidence="2">Uncharacterized protein</fullName>
    </submittedName>
</protein>
<sequence>MNCKNCGATIELNNPICGYCGTSVSDKVIVVAEATNCNDLPSSVGTTITDSYKGQKRKIKTKEYLGAFWRTYKEITKVTAAMWVILYFYTCSFPDRTSNMSAHNNILLSPMGETNWIIRGCLLIIVIPLLLTWLYLKDDSKFNVRTK</sequence>
<keyword evidence="3" id="KW-1185">Reference proteome</keyword>
<proteinExistence type="predicted"/>
<dbReference type="Proteomes" id="UP000622475">
    <property type="component" value="Unassembled WGS sequence"/>
</dbReference>
<name>A0A929KX43_9SPHI</name>